<evidence type="ECO:0000256" key="2">
    <source>
        <dbReference type="PIRSR" id="PIRSR617774-1"/>
    </source>
</evidence>
<feature type="binding site" evidence="3">
    <location>
        <position position="275"/>
    </location>
    <ligand>
        <name>Mn(2+)</name>
        <dbReference type="ChEBI" id="CHEBI:29035"/>
        <label>2</label>
    </ligand>
</feature>
<name>A0A2S6MTM7_RHOGL</name>
<keyword evidence="3" id="KW-0464">Manganese</keyword>
<dbReference type="CDD" id="cd20304">
    <property type="entry name" value="cupin_OxDC_N"/>
    <property type="match status" value="1"/>
</dbReference>
<dbReference type="GO" id="GO:0046872">
    <property type="term" value="F:metal ion binding"/>
    <property type="evidence" value="ECO:0007669"/>
    <property type="project" value="UniProtKB-KW"/>
</dbReference>
<comment type="cofactor">
    <cofactor evidence="3">
        <name>Mn(2+)</name>
        <dbReference type="ChEBI" id="CHEBI:29035"/>
    </cofactor>
    <text evidence="3">Binds 2 manganese ions per subunit.</text>
</comment>
<dbReference type="Pfam" id="PF00190">
    <property type="entry name" value="Cupin_1"/>
    <property type="match status" value="2"/>
</dbReference>
<dbReference type="SMART" id="SM00835">
    <property type="entry name" value="Cupin_1"/>
    <property type="match status" value="2"/>
</dbReference>
<accession>A0A2S6MTM7</accession>
<feature type="binding site" evidence="3">
    <location>
        <position position="282"/>
    </location>
    <ligand>
        <name>Mn(2+)</name>
        <dbReference type="ChEBI" id="CHEBI:29035"/>
        <label>2</label>
    </ligand>
</feature>
<feature type="region of interest" description="Disordered" evidence="4">
    <location>
        <begin position="1"/>
        <end position="44"/>
    </location>
</feature>
<dbReference type="RefSeq" id="WP_104523446.1">
    <property type="nucleotide sequence ID" value="NZ_NHRY01000278.1"/>
</dbReference>
<keyword evidence="1 3" id="KW-0479">Metal-binding</keyword>
<evidence type="ECO:0000313" key="6">
    <source>
        <dbReference type="EMBL" id="PPQ25722.1"/>
    </source>
</evidence>
<dbReference type="InterPro" id="IPR017774">
    <property type="entry name" value="Bicupin_oxalate_deCO2ase/Oxase"/>
</dbReference>
<evidence type="ECO:0000259" key="5">
    <source>
        <dbReference type="SMART" id="SM00835"/>
    </source>
</evidence>
<reference evidence="6 7" key="1">
    <citation type="journal article" date="2018" name="Arch. Microbiol.">
        <title>New insights into the metabolic potential of the phototrophic purple bacterium Rhodopila globiformis DSM 161(T) from its draft genome sequence and evidence for a vanadium-dependent nitrogenase.</title>
        <authorList>
            <person name="Imhoff J.F."/>
            <person name="Rahn T."/>
            <person name="Kunzel S."/>
            <person name="Neulinger S.C."/>
        </authorList>
    </citation>
    <scope>NUCLEOTIDE SEQUENCE [LARGE SCALE GENOMIC DNA]</scope>
    <source>
        <strain evidence="6 7">DSM 161</strain>
    </source>
</reference>
<keyword evidence="7" id="KW-1185">Reference proteome</keyword>
<feature type="binding site" evidence="3">
    <location>
        <position position="105"/>
    </location>
    <ligand>
        <name>Mn(2+)</name>
        <dbReference type="ChEBI" id="CHEBI:29035"/>
        <label>1</label>
    </ligand>
</feature>
<dbReference type="PANTHER" id="PTHR35848">
    <property type="entry name" value="OXALATE-BINDING PROTEIN"/>
    <property type="match status" value="1"/>
</dbReference>
<dbReference type="EMBL" id="NHRY01000278">
    <property type="protein sequence ID" value="PPQ25722.1"/>
    <property type="molecule type" value="Genomic_DNA"/>
</dbReference>
<evidence type="ECO:0000256" key="3">
    <source>
        <dbReference type="PIRSR" id="PIRSR617774-2"/>
    </source>
</evidence>
<dbReference type="AlphaFoldDB" id="A0A2S6MTM7"/>
<feature type="domain" description="Cupin type-1" evidence="5">
    <location>
        <begin position="230"/>
        <end position="371"/>
    </location>
</feature>
<dbReference type="PANTHER" id="PTHR35848:SF9">
    <property type="entry name" value="SLL1358 PROTEIN"/>
    <property type="match status" value="1"/>
</dbReference>
<dbReference type="InterPro" id="IPR006045">
    <property type="entry name" value="Cupin_1"/>
</dbReference>
<organism evidence="6 7">
    <name type="scientific">Rhodopila globiformis</name>
    <name type="common">Rhodopseudomonas globiformis</name>
    <dbReference type="NCBI Taxonomy" id="1071"/>
    <lineage>
        <taxon>Bacteria</taxon>
        <taxon>Pseudomonadati</taxon>
        <taxon>Pseudomonadota</taxon>
        <taxon>Alphaproteobacteria</taxon>
        <taxon>Acetobacterales</taxon>
        <taxon>Acetobacteraceae</taxon>
        <taxon>Rhodopila</taxon>
    </lineage>
</organism>
<dbReference type="InterPro" id="IPR014710">
    <property type="entry name" value="RmlC-like_jellyroll"/>
</dbReference>
<proteinExistence type="predicted"/>
<protein>
    <submittedName>
        <fullName evidence="6">Oxalate decarboxylase</fullName>
    </submittedName>
</protein>
<evidence type="ECO:0000313" key="7">
    <source>
        <dbReference type="Proteomes" id="UP000239724"/>
    </source>
</evidence>
<sequence length="387" mass="43325">MDTFPTDRSGAPQPVRGDKGASDPGPRNTARDRENLDVLVPPETDRGTIPNLKFSFAEAHNRLEPGGWARQVTERELPIATALAGVNMRLKAGAVRELHWHKQAEWAYMLYGQARITALDERGGQFVDDVGEGDLWYFPEGIPHSIQGLEPDGCEFLLVFDDGAFSEDSRFLITDWFAHTPRDVLAANFGWPRQAFDPIPKQELYIFNADVPGPLEGNRIGPPSGENFSFRLHAQEPRKTDGGCVRIADSRNFPAAKTVAAALVDVAPGGLRELHWHPQADEWQYYIRGEGRMTVFASEGKARTFDYRAGDVGYVPHAMGHYIQNTGETTLTFLEMFRSDRFADISLKQWMALTPHELVQAHLRLDRALIDGLPQQKLPVVPGQRRT</sequence>
<comment type="caution">
    <text evidence="6">The sequence shown here is derived from an EMBL/GenBank/DDBJ whole genome shotgun (WGS) entry which is preliminary data.</text>
</comment>
<feature type="binding site" evidence="3">
    <location>
        <position position="321"/>
    </location>
    <ligand>
        <name>Mn(2+)</name>
        <dbReference type="ChEBI" id="CHEBI:29035"/>
        <label>2</label>
    </ligand>
</feature>
<dbReference type="Gene3D" id="2.60.120.10">
    <property type="entry name" value="Jelly Rolls"/>
    <property type="match status" value="2"/>
</dbReference>
<dbReference type="SUPFAM" id="SSF51182">
    <property type="entry name" value="RmlC-like cupins"/>
    <property type="match status" value="1"/>
</dbReference>
<dbReference type="InterPro" id="IPR011051">
    <property type="entry name" value="RmlC_Cupin_sf"/>
</dbReference>
<dbReference type="InterPro" id="IPR051610">
    <property type="entry name" value="GPI/OXD"/>
</dbReference>
<dbReference type="Proteomes" id="UP000239724">
    <property type="component" value="Unassembled WGS sequence"/>
</dbReference>
<feature type="binding site" evidence="3">
    <location>
        <position position="144"/>
    </location>
    <ligand>
        <name>Mn(2+)</name>
        <dbReference type="ChEBI" id="CHEBI:29035"/>
        <label>1</label>
    </ligand>
</feature>
<dbReference type="OrthoDB" id="1973590at2"/>
<evidence type="ECO:0000256" key="1">
    <source>
        <dbReference type="ARBA" id="ARBA00022723"/>
    </source>
</evidence>
<dbReference type="CDD" id="cd20305">
    <property type="entry name" value="cupin_OxDC_C"/>
    <property type="match status" value="1"/>
</dbReference>
<dbReference type="NCBIfam" id="TIGR03404">
    <property type="entry name" value="bicupin_oxalic"/>
    <property type="match status" value="1"/>
</dbReference>
<dbReference type="GO" id="GO:0033609">
    <property type="term" value="P:oxalate metabolic process"/>
    <property type="evidence" value="ECO:0007669"/>
    <property type="project" value="InterPro"/>
</dbReference>
<feature type="domain" description="Cupin type-1" evidence="5">
    <location>
        <begin position="54"/>
        <end position="197"/>
    </location>
</feature>
<feature type="binding site" evidence="3">
    <location>
        <position position="101"/>
    </location>
    <ligand>
        <name>Mn(2+)</name>
        <dbReference type="ChEBI" id="CHEBI:29035"/>
        <label>1</label>
    </ligand>
</feature>
<feature type="binding site" evidence="3">
    <location>
        <position position="277"/>
    </location>
    <ligand>
        <name>Mn(2+)</name>
        <dbReference type="ChEBI" id="CHEBI:29035"/>
        <label>2</label>
    </ligand>
</feature>
<evidence type="ECO:0000256" key="4">
    <source>
        <dbReference type="SAM" id="MobiDB-lite"/>
    </source>
</evidence>
<feature type="binding site" evidence="3">
    <location>
        <position position="99"/>
    </location>
    <ligand>
        <name>Mn(2+)</name>
        <dbReference type="ChEBI" id="CHEBI:29035"/>
        <label>1</label>
    </ligand>
</feature>
<feature type="active site" description="Proton donor" evidence="2">
    <location>
        <position position="335"/>
    </location>
</feature>
<gene>
    <name evidence="6" type="ORF">CCS01_32055</name>
</gene>